<accession>A0AA35DA56</accession>
<protein>
    <submittedName>
        <fullName evidence="2">Uncharacterized protein</fullName>
    </submittedName>
</protein>
<reference evidence="2" key="1">
    <citation type="submission" date="2020-05" db="EMBL/GenBank/DDBJ databases">
        <authorList>
            <person name="Delgado-Blas J."/>
        </authorList>
    </citation>
    <scope>NUCLEOTIDE SEQUENCE</scope>
    <source>
        <strain evidence="2">BB1454</strain>
    </source>
</reference>
<dbReference type="EMBL" id="CAHPSC010000062">
    <property type="protein sequence ID" value="CAB5706769.1"/>
    <property type="molecule type" value="Genomic_DNA"/>
</dbReference>
<evidence type="ECO:0000313" key="2">
    <source>
        <dbReference type="EMBL" id="CAB5706769.1"/>
    </source>
</evidence>
<feature type="region of interest" description="Disordered" evidence="1">
    <location>
        <begin position="213"/>
        <end position="272"/>
    </location>
</feature>
<dbReference type="AlphaFoldDB" id="A0AA35DA56"/>
<name>A0AA35DA56_9BURK</name>
<dbReference type="Proteomes" id="UP000834458">
    <property type="component" value="Unassembled WGS sequence"/>
</dbReference>
<sequence length="272" mass="29474">MSSTGIALLSSRCWASATRSAISHCPGGTPVASMKRRRKVRGLMSTLWAMRSTVQSLCSSARMRSSTSESRCRRSGCTGRSMNWAWPPLRWGGITKRRATLFAALTPKSLRTRCSIRSMPAALPADVRMRSSSAYSTSASTWIAGCRWRSTSAYRQCVAARRPSSSPVAASTKAPEQIDARRAPRSQAWRRRCASASGTGTCAPFQPATTIRSACSGKSAGPSAMTRRPPWARSQPGSTAALAKRYQWGPISGRDRPKISATMENSKVHRPS</sequence>
<feature type="region of interest" description="Disordered" evidence="1">
    <location>
        <begin position="165"/>
        <end position="187"/>
    </location>
</feature>
<comment type="caution">
    <text evidence="2">The sequence shown here is derived from an EMBL/GenBank/DDBJ whole genome shotgun (WGS) entry which is preliminary data.</text>
</comment>
<proteinExistence type="predicted"/>
<organism evidence="2 3">
    <name type="scientific">Comamonas aquatica</name>
    <dbReference type="NCBI Taxonomy" id="225991"/>
    <lineage>
        <taxon>Bacteria</taxon>
        <taxon>Pseudomonadati</taxon>
        <taxon>Pseudomonadota</taxon>
        <taxon>Betaproteobacteria</taxon>
        <taxon>Burkholderiales</taxon>
        <taxon>Comamonadaceae</taxon>
        <taxon>Comamonas</taxon>
    </lineage>
</organism>
<evidence type="ECO:0000313" key="3">
    <source>
        <dbReference type="Proteomes" id="UP000834458"/>
    </source>
</evidence>
<gene>
    <name evidence="2" type="ORF">GHA_03255</name>
</gene>
<evidence type="ECO:0000256" key="1">
    <source>
        <dbReference type="SAM" id="MobiDB-lite"/>
    </source>
</evidence>